<organism evidence="2 3">
    <name type="scientific">Rhodovulum euryhalinum</name>
    <dbReference type="NCBI Taxonomy" id="35805"/>
    <lineage>
        <taxon>Bacteria</taxon>
        <taxon>Pseudomonadati</taxon>
        <taxon>Pseudomonadota</taxon>
        <taxon>Alphaproteobacteria</taxon>
        <taxon>Rhodobacterales</taxon>
        <taxon>Paracoccaceae</taxon>
        <taxon>Rhodovulum</taxon>
    </lineage>
</organism>
<evidence type="ECO:0000313" key="2">
    <source>
        <dbReference type="EMBL" id="TCO70242.1"/>
    </source>
</evidence>
<dbReference type="AlphaFoldDB" id="A0A4R2KD67"/>
<reference evidence="2 3" key="1">
    <citation type="submission" date="2019-03" db="EMBL/GenBank/DDBJ databases">
        <title>Genomic Encyclopedia of Type Strains, Phase IV (KMG-IV): sequencing the most valuable type-strain genomes for metagenomic binning, comparative biology and taxonomic classification.</title>
        <authorList>
            <person name="Goeker M."/>
        </authorList>
    </citation>
    <scope>NUCLEOTIDE SEQUENCE [LARGE SCALE GENOMIC DNA]</scope>
    <source>
        <strain evidence="2 3">DSM 4868</strain>
    </source>
</reference>
<dbReference type="OrthoDB" id="7586183at2"/>
<accession>A0A4R2KD67</accession>
<dbReference type="CDD" id="cd17242">
    <property type="entry name" value="MobM_relaxase"/>
    <property type="match status" value="1"/>
</dbReference>
<dbReference type="RefSeq" id="WP_132545415.1">
    <property type="nucleotide sequence ID" value="NZ_SLWW01000010.1"/>
</dbReference>
<feature type="coiled-coil region" evidence="1">
    <location>
        <begin position="248"/>
        <end position="304"/>
    </location>
</feature>
<comment type="caution">
    <text evidence="2">The sequence shown here is derived from an EMBL/GenBank/DDBJ whole genome shotgun (WGS) entry which is preliminary data.</text>
</comment>
<protein>
    <recommendedName>
        <fullName evidence="4">Plasmid recombination enzyme</fullName>
    </recommendedName>
</protein>
<keyword evidence="1" id="KW-0175">Coiled coil</keyword>
<evidence type="ECO:0000256" key="1">
    <source>
        <dbReference type="SAM" id="Coils"/>
    </source>
</evidence>
<dbReference type="EMBL" id="SLWW01000010">
    <property type="protein sequence ID" value="TCO70242.1"/>
    <property type="molecule type" value="Genomic_DNA"/>
</dbReference>
<gene>
    <name evidence="2" type="ORF">EV655_1106</name>
</gene>
<evidence type="ECO:0000313" key="3">
    <source>
        <dbReference type="Proteomes" id="UP000295142"/>
    </source>
</evidence>
<dbReference type="Proteomes" id="UP000295142">
    <property type="component" value="Unassembled WGS sequence"/>
</dbReference>
<keyword evidence="3" id="KW-1185">Reference proteome</keyword>
<sequence length="369" mass="42692">MTEQEKHPVVYRVEEIWSAELGRIEMHRKREGGDLSHIAKHRTQLNEFLIGDEGWKEQLAKEIDRARELNFRYAYHARRWVRKRKKEAEKIRRAGPKDPWKSDRSEGPLREIVLTANKRFFQDEMTGFGDAERERVFEKCAVQFLKKEYRGTVVAAWVDRDEEAYHIHAVAAPWVEKSTKNAGRQRMLVPGSIPVLASYEKGQDLVAQYFAPAGLVRGERRAARRREALENEREAELPRDNIPCHVWRQEEAVKLDEKRQAAQAAEDRARRLEDEARAARMAAAAEARRVREEQRARAAELAKREAEVSRRERMLVKAVHGFFELSDAVRDAARAVGMLDHPLVRRASDLVEKARSGLGRIGGHERTRG</sequence>
<evidence type="ECO:0008006" key="4">
    <source>
        <dbReference type="Google" id="ProtNLM"/>
    </source>
</evidence>
<proteinExistence type="predicted"/>
<dbReference type="Gene3D" id="3.30.930.30">
    <property type="match status" value="1"/>
</dbReference>
<name>A0A4R2KD67_9RHOB</name>